<proteinExistence type="predicted"/>
<dbReference type="EMBL" id="LR798245">
    <property type="protein sequence ID" value="CAB5216872.1"/>
    <property type="molecule type" value="Genomic_DNA"/>
</dbReference>
<organism evidence="2">
    <name type="scientific">uncultured Caudovirales phage</name>
    <dbReference type="NCBI Taxonomy" id="2100421"/>
    <lineage>
        <taxon>Viruses</taxon>
        <taxon>Duplodnaviria</taxon>
        <taxon>Heunggongvirae</taxon>
        <taxon>Uroviricota</taxon>
        <taxon>Caudoviricetes</taxon>
        <taxon>Peduoviridae</taxon>
        <taxon>Maltschvirus</taxon>
        <taxon>Maltschvirus maltsch</taxon>
    </lineage>
</organism>
<protein>
    <submittedName>
        <fullName evidence="2">Uncharacterized protein</fullName>
    </submittedName>
</protein>
<sequence length="116" mass="12816">MMATATFVKTSLVDNSDQTKSIAVIDVDGNEVQVEFWFSLINSLGKEDTKTCLCAEALIRTGNFIDAHELLTPIATGSITKDENGNKVDNRNWAKNWLDAYPIPTQQTINEIDPLA</sequence>
<evidence type="ECO:0000313" key="1">
    <source>
        <dbReference type="EMBL" id="CAB4128475.1"/>
    </source>
</evidence>
<accession>A0A6J7WIA9</accession>
<dbReference type="EMBL" id="LR796223">
    <property type="protein sequence ID" value="CAB4128475.1"/>
    <property type="molecule type" value="Genomic_DNA"/>
</dbReference>
<reference evidence="2" key="1">
    <citation type="submission" date="2020-05" db="EMBL/GenBank/DDBJ databases">
        <authorList>
            <person name="Chiriac C."/>
            <person name="Salcher M."/>
            <person name="Ghai R."/>
            <person name="Kavagutti S V."/>
        </authorList>
    </citation>
    <scope>NUCLEOTIDE SEQUENCE</scope>
</reference>
<name>A0A6J7WIA9_9CAUD</name>
<evidence type="ECO:0000313" key="2">
    <source>
        <dbReference type="EMBL" id="CAB5216872.1"/>
    </source>
</evidence>
<gene>
    <name evidence="1" type="ORF">UFOVP103_46</name>
    <name evidence="2" type="ORF">UFOVP197_9</name>
</gene>